<dbReference type="SUPFAM" id="SSF55781">
    <property type="entry name" value="GAF domain-like"/>
    <property type="match status" value="3"/>
</dbReference>
<keyword evidence="6" id="KW-1185">Reference proteome</keyword>
<keyword evidence="1" id="KW-0378">Hydrolase</keyword>
<dbReference type="InterPro" id="IPR001932">
    <property type="entry name" value="PPM-type_phosphatase-like_dom"/>
</dbReference>
<dbReference type="SMART" id="SM00331">
    <property type="entry name" value="PP2C_SIG"/>
    <property type="match status" value="1"/>
</dbReference>
<accession>A0ABN2S6L8</accession>
<feature type="domain" description="GAF" evidence="3">
    <location>
        <begin position="225"/>
        <end position="379"/>
    </location>
</feature>
<dbReference type="EMBL" id="BAAAPU010000007">
    <property type="protein sequence ID" value="GAA1981039.1"/>
    <property type="molecule type" value="Genomic_DNA"/>
</dbReference>
<dbReference type="InterPro" id="IPR036457">
    <property type="entry name" value="PPM-type-like_dom_sf"/>
</dbReference>
<dbReference type="Proteomes" id="UP001500013">
    <property type="component" value="Unassembled WGS sequence"/>
</dbReference>
<comment type="caution">
    <text evidence="5">The sequence shown here is derived from an EMBL/GenBank/DDBJ whole genome shotgun (WGS) entry which is preliminary data.</text>
</comment>
<dbReference type="PANTHER" id="PTHR43156">
    <property type="entry name" value="STAGE II SPORULATION PROTEIN E-RELATED"/>
    <property type="match status" value="1"/>
</dbReference>
<name>A0ABN2S6L8_9MICO</name>
<evidence type="ECO:0000313" key="5">
    <source>
        <dbReference type="EMBL" id="GAA1981039.1"/>
    </source>
</evidence>
<reference evidence="5 6" key="1">
    <citation type="journal article" date="2019" name="Int. J. Syst. Evol. Microbiol.">
        <title>The Global Catalogue of Microorganisms (GCM) 10K type strain sequencing project: providing services to taxonomists for standard genome sequencing and annotation.</title>
        <authorList>
            <consortium name="The Broad Institute Genomics Platform"/>
            <consortium name="The Broad Institute Genome Sequencing Center for Infectious Disease"/>
            <person name="Wu L."/>
            <person name="Ma J."/>
        </authorList>
    </citation>
    <scope>NUCLEOTIDE SEQUENCE [LARGE SCALE GENOMIC DNA]</scope>
    <source>
        <strain evidence="5 6">JCM 15628</strain>
    </source>
</reference>
<evidence type="ECO:0000259" key="3">
    <source>
        <dbReference type="SMART" id="SM00065"/>
    </source>
</evidence>
<dbReference type="Pfam" id="PF07228">
    <property type="entry name" value="SpoIIE"/>
    <property type="match status" value="1"/>
</dbReference>
<evidence type="ECO:0008006" key="7">
    <source>
        <dbReference type="Google" id="ProtNLM"/>
    </source>
</evidence>
<evidence type="ECO:0000256" key="2">
    <source>
        <dbReference type="SAM" id="MobiDB-lite"/>
    </source>
</evidence>
<organism evidence="5 6">
    <name type="scientific">Terrabacter lapilli</name>
    <dbReference type="NCBI Taxonomy" id="436231"/>
    <lineage>
        <taxon>Bacteria</taxon>
        <taxon>Bacillati</taxon>
        <taxon>Actinomycetota</taxon>
        <taxon>Actinomycetes</taxon>
        <taxon>Micrococcales</taxon>
        <taxon>Intrasporangiaceae</taxon>
        <taxon>Terrabacter</taxon>
    </lineage>
</organism>
<dbReference type="Pfam" id="PF13185">
    <property type="entry name" value="GAF_2"/>
    <property type="match status" value="3"/>
</dbReference>
<dbReference type="InterPro" id="IPR003018">
    <property type="entry name" value="GAF"/>
</dbReference>
<dbReference type="Gene3D" id="3.30.450.40">
    <property type="match status" value="3"/>
</dbReference>
<dbReference type="SUPFAM" id="SSF81606">
    <property type="entry name" value="PP2C-like"/>
    <property type="match status" value="1"/>
</dbReference>
<dbReference type="InterPro" id="IPR029016">
    <property type="entry name" value="GAF-like_dom_sf"/>
</dbReference>
<evidence type="ECO:0000313" key="6">
    <source>
        <dbReference type="Proteomes" id="UP001500013"/>
    </source>
</evidence>
<dbReference type="InterPro" id="IPR052016">
    <property type="entry name" value="Bact_Sigma-Reg"/>
</dbReference>
<feature type="domain" description="PPM-type phosphatase" evidence="4">
    <location>
        <begin position="570"/>
        <end position="782"/>
    </location>
</feature>
<sequence>MSKAGPSGLGAEPSDPMPSQGPLMTVLRAFAAAPADEETPRLAISQAVAALHAAGGVVALVHGDRVEPLASQGFTWLQQAACGPLRVGDLSLPLTRAATTGEPVWLASRAEAERQFPRLLELVSRDERACAVVPLRAAGALLGVLGISWDEPHEFSASDRELLLALADICALHLRHWRFDVGVDTGEGAPRGAPGATPEGASAAQLPPSAVALAPLVQALTGSDSIEDLARAIAEQGAAAVGAAFSNIAVLEPGAAGGTARLYHLSSLVPQVAERYQTISVDGSTPLGAAMSGRGEVWLGDLTQIGAQFPALLADTAAAGLAATASLALVGRGGQVIGALGLGWESPQAFPAAQRDELRAVAQLVADALVRAQLLATERAALERSERLHRILTALVASASLSEVTSAVLVDGTAPYDAAAARLALVDDQHPDALVTIAAVGMPDELESVWRPAPGAAPSPLSDARLSVSTVYLPSLTDRVVPDPDARAALARAGLRCWIGLPLRSGSRTLGALVLAFSEEDALGPTDLTALSDLGAALSEAISRAVERDSDHDLAVLVQRSLLAEPLPELSGLQVSARYLPADARYGIGGDWYDAIPLTDGRTLLMIGDVAGHDASAAVAMGQIRAAARALAPTHGPARLLEGLDRFVTATSAQAMVTVAAVLLHPRAGSLTYSLAGHPPPLLRRPGSPATPLDRVDPPLGVLVATRAQHTVKLAPGSTLVLYTDGLIERRGESIDAGLQRLAAVVDDSPAATADHLCASLLNRCLRNVPRRDDTAVICAVMQPTGARVQRSRTSPPPG</sequence>
<dbReference type="Gene3D" id="3.60.40.10">
    <property type="entry name" value="PPM-type phosphatase domain"/>
    <property type="match status" value="1"/>
</dbReference>
<evidence type="ECO:0000259" key="4">
    <source>
        <dbReference type="SMART" id="SM00331"/>
    </source>
</evidence>
<feature type="region of interest" description="Disordered" evidence="2">
    <location>
        <begin position="1"/>
        <end position="22"/>
    </location>
</feature>
<evidence type="ECO:0000256" key="1">
    <source>
        <dbReference type="ARBA" id="ARBA00022801"/>
    </source>
</evidence>
<feature type="domain" description="GAF" evidence="3">
    <location>
        <begin position="39"/>
        <end position="184"/>
    </location>
</feature>
<gene>
    <name evidence="5" type="ORF">GCM10009817_22640</name>
</gene>
<dbReference type="PANTHER" id="PTHR43156:SF2">
    <property type="entry name" value="STAGE II SPORULATION PROTEIN E"/>
    <property type="match status" value="1"/>
</dbReference>
<proteinExistence type="predicted"/>
<protein>
    <recommendedName>
        <fullName evidence="7">GAF domain-containing protein</fullName>
    </recommendedName>
</protein>
<dbReference type="SMART" id="SM00065">
    <property type="entry name" value="GAF"/>
    <property type="match status" value="2"/>
</dbReference>